<protein>
    <recommendedName>
        <fullName evidence="10">Sensor-like histidine kinase SenX3</fullName>
        <ecNumber evidence="3">2.7.13.3</ecNumber>
    </recommendedName>
</protein>
<evidence type="ECO:0000256" key="8">
    <source>
        <dbReference type="ARBA" id="ARBA00022840"/>
    </source>
</evidence>
<dbReference type="InterPro" id="IPR003661">
    <property type="entry name" value="HisK_dim/P_dom"/>
</dbReference>
<feature type="transmembrane region" description="Helical" evidence="11">
    <location>
        <begin position="77"/>
        <end position="96"/>
    </location>
</feature>
<dbReference type="InterPro" id="IPR036890">
    <property type="entry name" value="HATPase_C_sf"/>
</dbReference>
<evidence type="ECO:0000256" key="4">
    <source>
        <dbReference type="ARBA" id="ARBA00022553"/>
    </source>
</evidence>
<dbReference type="InterPro" id="IPR004358">
    <property type="entry name" value="Sig_transdc_His_kin-like_C"/>
</dbReference>
<dbReference type="RefSeq" id="WP_179530624.1">
    <property type="nucleotide sequence ID" value="NZ_BAAAPP010000012.1"/>
</dbReference>
<evidence type="ECO:0000256" key="9">
    <source>
        <dbReference type="ARBA" id="ARBA00023012"/>
    </source>
</evidence>
<feature type="transmembrane region" description="Helical" evidence="11">
    <location>
        <begin position="196"/>
        <end position="215"/>
    </location>
</feature>
<keyword evidence="11" id="KW-0812">Transmembrane</keyword>
<dbReference type="InterPro" id="IPR005467">
    <property type="entry name" value="His_kinase_dom"/>
</dbReference>
<reference evidence="13 14" key="1">
    <citation type="submission" date="2020-07" db="EMBL/GenBank/DDBJ databases">
        <title>Sequencing the genomes of 1000 actinobacteria strains.</title>
        <authorList>
            <person name="Klenk H.-P."/>
        </authorList>
    </citation>
    <scope>NUCLEOTIDE SEQUENCE [LARGE SCALE GENOMIC DNA]</scope>
    <source>
        <strain evidence="13 14">DSM 18248</strain>
    </source>
</reference>
<feature type="transmembrane region" description="Helical" evidence="11">
    <location>
        <begin position="155"/>
        <end position="176"/>
    </location>
</feature>
<dbReference type="InterPro" id="IPR033424">
    <property type="entry name" value="MASE4"/>
</dbReference>
<name>A0A7Y9YCK9_9ACTN</name>
<dbReference type="Gene3D" id="3.30.565.10">
    <property type="entry name" value="Histidine kinase-like ATPase, C-terminal domain"/>
    <property type="match status" value="1"/>
</dbReference>
<comment type="catalytic activity">
    <reaction evidence="1">
        <text>ATP + protein L-histidine = ADP + protein N-phospho-L-histidine.</text>
        <dbReference type="EC" id="2.7.13.3"/>
    </reaction>
</comment>
<keyword evidence="11" id="KW-1133">Transmembrane helix</keyword>
<dbReference type="AlphaFoldDB" id="A0A7Y9YCK9"/>
<dbReference type="GO" id="GO:0007234">
    <property type="term" value="P:osmosensory signaling via phosphorelay pathway"/>
    <property type="evidence" value="ECO:0007669"/>
    <property type="project" value="TreeGrafter"/>
</dbReference>
<dbReference type="SUPFAM" id="SSF55874">
    <property type="entry name" value="ATPase domain of HSP90 chaperone/DNA topoisomerase II/histidine kinase"/>
    <property type="match status" value="1"/>
</dbReference>
<evidence type="ECO:0000313" key="14">
    <source>
        <dbReference type="Proteomes" id="UP000537326"/>
    </source>
</evidence>
<dbReference type="GO" id="GO:0000155">
    <property type="term" value="F:phosphorelay sensor kinase activity"/>
    <property type="evidence" value="ECO:0007669"/>
    <property type="project" value="InterPro"/>
</dbReference>
<dbReference type="EMBL" id="JACBZI010000001">
    <property type="protein sequence ID" value="NYI09688.1"/>
    <property type="molecule type" value="Genomic_DNA"/>
</dbReference>
<dbReference type="GO" id="GO:0005886">
    <property type="term" value="C:plasma membrane"/>
    <property type="evidence" value="ECO:0007669"/>
    <property type="project" value="UniProtKB-SubCell"/>
</dbReference>
<evidence type="ECO:0000256" key="1">
    <source>
        <dbReference type="ARBA" id="ARBA00000085"/>
    </source>
</evidence>
<dbReference type="Gene3D" id="1.10.287.130">
    <property type="match status" value="1"/>
</dbReference>
<dbReference type="CDD" id="cd00075">
    <property type="entry name" value="HATPase"/>
    <property type="match status" value="1"/>
</dbReference>
<evidence type="ECO:0000259" key="12">
    <source>
        <dbReference type="PROSITE" id="PS50109"/>
    </source>
</evidence>
<evidence type="ECO:0000256" key="5">
    <source>
        <dbReference type="ARBA" id="ARBA00022679"/>
    </source>
</evidence>
<comment type="subcellular location">
    <subcellularLocation>
        <location evidence="2">Cell membrane</location>
    </subcellularLocation>
</comment>
<evidence type="ECO:0000256" key="3">
    <source>
        <dbReference type="ARBA" id="ARBA00012438"/>
    </source>
</evidence>
<dbReference type="Pfam" id="PF02518">
    <property type="entry name" value="HATPase_c"/>
    <property type="match status" value="1"/>
</dbReference>
<evidence type="ECO:0000256" key="2">
    <source>
        <dbReference type="ARBA" id="ARBA00004236"/>
    </source>
</evidence>
<dbReference type="EC" id="2.7.13.3" evidence="3"/>
<dbReference type="Proteomes" id="UP000537326">
    <property type="component" value="Unassembled WGS sequence"/>
</dbReference>
<feature type="transmembrane region" description="Helical" evidence="11">
    <location>
        <begin position="256"/>
        <end position="276"/>
    </location>
</feature>
<dbReference type="PROSITE" id="PS50109">
    <property type="entry name" value="HIS_KIN"/>
    <property type="match status" value="1"/>
</dbReference>
<comment type="caution">
    <text evidence="13">The sequence shown here is derived from an EMBL/GenBank/DDBJ whole genome shotgun (WGS) entry which is preliminary data.</text>
</comment>
<evidence type="ECO:0000256" key="6">
    <source>
        <dbReference type="ARBA" id="ARBA00022741"/>
    </source>
</evidence>
<evidence type="ECO:0000313" key="13">
    <source>
        <dbReference type="EMBL" id="NYI09688.1"/>
    </source>
</evidence>
<dbReference type="InterPro" id="IPR003594">
    <property type="entry name" value="HATPase_dom"/>
</dbReference>
<feature type="domain" description="Histidine kinase" evidence="12">
    <location>
        <begin position="307"/>
        <end position="514"/>
    </location>
</feature>
<keyword evidence="4" id="KW-0597">Phosphoprotein</keyword>
<dbReference type="CDD" id="cd00082">
    <property type="entry name" value="HisKA"/>
    <property type="match status" value="1"/>
</dbReference>
<feature type="transmembrane region" description="Helical" evidence="11">
    <location>
        <begin position="227"/>
        <end position="244"/>
    </location>
</feature>
<evidence type="ECO:0000256" key="11">
    <source>
        <dbReference type="SAM" id="Phobius"/>
    </source>
</evidence>
<dbReference type="SUPFAM" id="SSF47384">
    <property type="entry name" value="Homodimeric domain of signal transducing histidine kinase"/>
    <property type="match status" value="1"/>
</dbReference>
<keyword evidence="8" id="KW-0067">ATP-binding</keyword>
<organism evidence="13 14">
    <name type="scientific">Nocardioides marinus</name>
    <dbReference type="NCBI Taxonomy" id="374514"/>
    <lineage>
        <taxon>Bacteria</taxon>
        <taxon>Bacillati</taxon>
        <taxon>Actinomycetota</taxon>
        <taxon>Actinomycetes</taxon>
        <taxon>Propionibacteriales</taxon>
        <taxon>Nocardioidaceae</taxon>
        <taxon>Nocardioides</taxon>
    </lineage>
</organism>
<proteinExistence type="predicted"/>
<dbReference type="InterPro" id="IPR036097">
    <property type="entry name" value="HisK_dim/P_sf"/>
</dbReference>
<keyword evidence="9" id="KW-0902">Two-component regulatory system</keyword>
<dbReference type="GO" id="GO:0000156">
    <property type="term" value="F:phosphorelay response regulator activity"/>
    <property type="evidence" value="ECO:0007669"/>
    <property type="project" value="TreeGrafter"/>
</dbReference>
<dbReference type="GO" id="GO:0005524">
    <property type="term" value="F:ATP binding"/>
    <property type="evidence" value="ECO:0007669"/>
    <property type="project" value="UniProtKB-KW"/>
</dbReference>
<feature type="transmembrane region" description="Helical" evidence="11">
    <location>
        <begin position="116"/>
        <end position="134"/>
    </location>
</feature>
<dbReference type="PRINTS" id="PR00344">
    <property type="entry name" value="BCTRLSENSOR"/>
</dbReference>
<gene>
    <name evidence="13" type="ORF">BKA05_001203</name>
</gene>
<dbReference type="Pfam" id="PF00512">
    <property type="entry name" value="HisKA"/>
    <property type="match status" value="1"/>
</dbReference>
<sequence length="531" mass="56155">METPADGRPVVRVGRAPWVVAGAVLVVATAILLAPHVELGFQPAFLPTFFTLVIASDVLTCLVLVEHYRNGGDVRVLALSWAYLWSAIVVAVHSAVFPGVWAGTGLLGAVPSSAPWLWTAWHVGLPVLLGLALAPWPARLERGLVDPTRRRRVLVLSWAVVAGAATLVCLRCTLWADSLPVIIVEGDYSVLTRTYGPWVAAANALALAVATAGVLRRRAPGLERWALVALLASACDTSLVLLAHSRFTTGWYGARLMAVTAALVVLMSMLLAVARLHRQVAGHADRVAEQNLALREAQQTRDHVLAVVSHDLRSPLTALQGYQQLLADGELGDLPEDARDLARRSAAISRRLSLMTEDLLAITGTQGQVSLVPVDLALPEQLREVAQGFPGLDLRTQCPPGLRVRADPLRLQQVLVNLVGNAQKYGAAPVVLAAYPDPGAGPGAVRITVSDAGAGVPSRFVPQLFEPYTRAEGTGVHGTGLGLSVVRDLVQRHGGSVGYDPDGNAFVVRLPGGPAQAVDASPETSSATRST</sequence>
<keyword evidence="6" id="KW-0547">Nucleotide-binding</keyword>
<dbReference type="InterPro" id="IPR050351">
    <property type="entry name" value="BphY/WalK/GraS-like"/>
</dbReference>
<feature type="transmembrane region" description="Helical" evidence="11">
    <location>
        <begin position="18"/>
        <end position="37"/>
    </location>
</feature>
<keyword evidence="11" id="KW-0472">Membrane</keyword>
<keyword evidence="5" id="KW-0808">Transferase</keyword>
<dbReference type="GO" id="GO:0030295">
    <property type="term" value="F:protein kinase activator activity"/>
    <property type="evidence" value="ECO:0007669"/>
    <property type="project" value="TreeGrafter"/>
</dbReference>
<dbReference type="SMART" id="SM00387">
    <property type="entry name" value="HATPase_c"/>
    <property type="match status" value="1"/>
</dbReference>
<keyword evidence="14" id="KW-1185">Reference proteome</keyword>
<keyword evidence="7 13" id="KW-0418">Kinase</keyword>
<evidence type="ECO:0000256" key="10">
    <source>
        <dbReference type="ARBA" id="ARBA00039401"/>
    </source>
</evidence>
<dbReference type="PANTHER" id="PTHR42878:SF7">
    <property type="entry name" value="SENSOR HISTIDINE KINASE GLRK"/>
    <property type="match status" value="1"/>
</dbReference>
<dbReference type="Pfam" id="PF17158">
    <property type="entry name" value="MASE4"/>
    <property type="match status" value="1"/>
</dbReference>
<dbReference type="PANTHER" id="PTHR42878">
    <property type="entry name" value="TWO-COMPONENT HISTIDINE KINASE"/>
    <property type="match status" value="1"/>
</dbReference>
<feature type="transmembrane region" description="Helical" evidence="11">
    <location>
        <begin position="43"/>
        <end position="65"/>
    </location>
</feature>
<evidence type="ECO:0000256" key="7">
    <source>
        <dbReference type="ARBA" id="ARBA00022777"/>
    </source>
</evidence>
<accession>A0A7Y9YCK9</accession>
<dbReference type="SMART" id="SM00388">
    <property type="entry name" value="HisKA"/>
    <property type="match status" value="1"/>
</dbReference>